<dbReference type="Pfam" id="PF00725">
    <property type="entry name" value="3HCDH"/>
    <property type="match status" value="1"/>
</dbReference>
<dbReference type="SUPFAM" id="SSF51735">
    <property type="entry name" value="NAD(P)-binding Rossmann-fold domains"/>
    <property type="match status" value="1"/>
</dbReference>
<feature type="domain" description="3-hydroxyacyl-CoA dehydrogenase C-terminal" evidence="4">
    <location>
        <begin position="199"/>
        <end position="258"/>
    </location>
</feature>
<dbReference type="Pfam" id="PF02737">
    <property type="entry name" value="3HCDH_N"/>
    <property type="match status" value="1"/>
</dbReference>
<sequence>MISPPPLGSGAAHSPRTVAVVGAGSIGIAWAVVFSSARVSVRLLETDDTVRRGALGEVDSVLTALFEAGLLAEPVADVLARVSMHDSLTAAVDGADFVQECVIEDIEVKRELFAELDRITPPGVVLASSTSTIMASLFAAEIPGRDRCLVVHPANPPYFLRVAEIVPAPFTSAEAIDSARELLTQVDMTPVVLNREIEGFAFNRLQGAVLREAYCLVRDGVLSASDLDTLVRDGLGLRWSVIGPFTTSELNTRGGIRRHAEVIGPVYARIGVMRGADDPWTPETIEMVASEIEQRLPHATWEENVHERDRAMIKLASLLRQFENPLAQAPTAASTSPL</sequence>
<dbReference type="EC" id="1.1.1.35" evidence="6"/>
<dbReference type="InterPro" id="IPR036291">
    <property type="entry name" value="NAD(P)-bd_dom_sf"/>
</dbReference>
<keyword evidence="7" id="KW-1185">Reference proteome</keyword>
<evidence type="ECO:0000259" key="4">
    <source>
        <dbReference type="Pfam" id="PF00725"/>
    </source>
</evidence>
<accession>A0ABR8X1X6</accession>
<reference evidence="6 7" key="1">
    <citation type="submission" date="2020-08" db="EMBL/GenBank/DDBJ databases">
        <title>A Genomic Blueprint of the Chicken Gut Microbiome.</title>
        <authorList>
            <person name="Gilroy R."/>
            <person name="Ravi A."/>
            <person name="Getino M."/>
            <person name="Pursley I."/>
            <person name="Horton D.L."/>
            <person name="Alikhan N.-F."/>
            <person name="Baker D."/>
            <person name="Gharbi K."/>
            <person name="Hall N."/>
            <person name="Watson M."/>
            <person name="Adriaenssens E.M."/>
            <person name="Foster-Nyarko E."/>
            <person name="Jarju S."/>
            <person name="Secka A."/>
            <person name="Antonio M."/>
            <person name="Oren A."/>
            <person name="Chaudhuri R."/>
            <person name="La Ragione R.M."/>
            <person name="Hildebrand F."/>
            <person name="Pallen M.J."/>
        </authorList>
    </citation>
    <scope>NUCLEOTIDE SEQUENCE [LARGE SCALE GENOMIC DNA]</scope>
    <source>
        <strain evidence="6 7">Sa1CUA4</strain>
    </source>
</reference>
<dbReference type="NCBIfam" id="NF004783">
    <property type="entry name" value="PRK06129.1"/>
    <property type="match status" value="1"/>
</dbReference>
<evidence type="ECO:0000256" key="2">
    <source>
        <dbReference type="ARBA" id="ARBA00009463"/>
    </source>
</evidence>
<evidence type="ECO:0000259" key="5">
    <source>
        <dbReference type="Pfam" id="PF02737"/>
    </source>
</evidence>
<dbReference type="SUPFAM" id="SSF48179">
    <property type="entry name" value="6-phosphogluconate dehydrogenase C-terminal domain-like"/>
    <property type="match status" value="1"/>
</dbReference>
<dbReference type="Proteomes" id="UP000602532">
    <property type="component" value="Unassembled WGS sequence"/>
</dbReference>
<dbReference type="PROSITE" id="PS00067">
    <property type="entry name" value="3HCDH"/>
    <property type="match status" value="1"/>
</dbReference>
<comment type="pathway">
    <text evidence="1">Lipid metabolism; butanoate metabolism.</text>
</comment>
<comment type="caution">
    <text evidence="6">The sequence shown here is derived from an EMBL/GenBank/DDBJ whole genome shotgun (WGS) entry which is preliminary data.</text>
</comment>
<dbReference type="InterPro" id="IPR006176">
    <property type="entry name" value="3-OHacyl-CoA_DH_NAD-bd"/>
</dbReference>
<dbReference type="GO" id="GO:0003857">
    <property type="term" value="F:(3S)-3-hydroxyacyl-CoA dehydrogenase (NAD+) activity"/>
    <property type="evidence" value="ECO:0007669"/>
    <property type="project" value="UniProtKB-EC"/>
</dbReference>
<evidence type="ECO:0000313" key="6">
    <source>
        <dbReference type="EMBL" id="MBD8023280.1"/>
    </source>
</evidence>
<evidence type="ECO:0000313" key="7">
    <source>
        <dbReference type="Proteomes" id="UP000602532"/>
    </source>
</evidence>
<evidence type="ECO:0000256" key="3">
    <source>
        <dbReference type="ARBA" id="ARBA00023002"/>
    </source>
</evidence>
<keyword evidence="3 6" id="KW-0560">Oxidoreductase</keyword>
<dbReference type="Gene3D" id="3.40.50.720">
    <property type="entry name" value="NAD(P)-binding Rossmann-like Domain"/>
    <property type="match status" value="1"/>
</dbReference>
<evidence type="ECO:0000256" key="1">
    <source>
        <dbReference type="ARBA" id="ARBA00005086"/>
    </source>
</evidence>
<dbReference type="RefSeq" id="WP_191765420.1">
    <property type="nucleotide sequence ID" value="NZ_JACSPM010000001.1"/>
</dbReference>
<dbReference type="InterPro" id="IPR006108">
    <property type="entry name" value="3HC_DH_C"/>
</dbReference>
<dbReference type="InterPro" id="IPR006180">
    <property type="entry name" value="3-OHacyl-CoA_DH_CS"/>
</dbReference>
<comment type="similarity">
    <text evidence="2">Belongs to the 3-hydroxyacyl-CoA dehydrogenase family.</text>
</comment>
<dbReference type="PANTHER" id="PTHR48075">
    <property type="entry name" value="3-HYDROXYACYL-COA DEHYDROGENASE FAMILY PROTEIN"/>
    <property type="match status" value="1"/>
</dbReference>
<name>A0ABR8X1X6_9MICO</name>
<dbReference type="InterPro" id="IPR008927">
    <property type="entry name" value="6-PGluconate_DH-like_C_sf"/>
</dbReference>
<organism evidence="6 7">
    <name type="scientific">Microbacterium gallinarum</name>
    <dbReference type="NCBI Taxonomy" id="2762209"/>
    <lineage>
        <taxon>Bacteria</taxon>
        <taxon>Bacillati</taxon>
        <taxon>Actinomycetota</taxon>
        <taxon>Actinomycetes</taxon>
        <taxon>Micrococcales</taxon>
        <taxon>Microbacteriaceae</taxon>
        <taxon>Microbacterium</taxon>
    </lineage>
</organism>
<dbReference type="Gene3D" id="1.10.1040.10">
    <property type="entry name" value="N-(1-d-carboxylethyl)-l-norvaline Dehydrogenase, domain 2"/>
    <property type="match status" value="1"/>
</dbReference>
<protein>
    <submittedName>
        <fullName evidence="6">3-hydroxyacyl-CoA dehydrogenase</fullName>
        <ecNumber evidence="6">1.1.1.35</ecNumber>
    </submittedName>
</protein>
<feature type="domain" description="3-hydroxyacyl-CoA dehydrogenase NAD binding" evidence="5">
    <location>
        <begin position="17"/>
        <end position="194"/>
    </location>
</feature>
<dbReference type="PANTHER" id="PTHR48075:SF1">
    <property type="entry name" value="LAMBDA-CRYSTALLIN HOMOLOG"/>
    <property type="match status" value="1"/>
</dbReference>
<gene>
    <name evidence="6" type="ORF">H9622_06700</name>
</gene>
<proteinExistence type="inferred from homology"/>
<dbReference type="EMBL" id="JACSPM010000001">
    <property type="protein sequence ID" value="MBD8023280.1"/>
    <property type="molecule type" value="Genomic_DNA"/>
</dbReference>
<dbReference type="InterPro" id="IPR013328">
    <property type="entry name" value="6PGD_dom2"/>
</dbReference>